<dbReference type="AlphaFoldDB" id="A0A8B8ICW5"/>
<dbReference type="Proteomes" id="UP001652626">
    <property type="component" value="Chromosome 15"/>
</dbReference>
<name>A0A8B8ICW5_VANTA</name>
<keyword evidence="2" id="KW-0812">Transmembrane</keyword>
<dbReference type="GeneID" id="113399183"/>
<dbReference type="OrthoDB" id="7322084at2759"/>
<feature type="compositionally biased region" description="Basic and acidic residues" evidence="1">
    <location>
        <begin position="191"/>
        <end position="200"/>
    </location>
</feature>
<accession>A0A8B8ICW5</accession>
<feature type="transmembrane region" description="Helical" evidence="2">
    <location>
        <begin position="61"/>
        <end position="78"/>
    </location>
</feature>
<evidence type="ECO:0000313" key="3">
    <source>
        <dbReference type="Proteomes" id="UP001652626"/>
    </source>
</evidence>
<evidence type="ECO:0000256" key="1">
    <source>
        <dbReference type="SAM" id="MobiDB-lite"/>
    </source>
</evidence>
<reference evidence="4" key="1">
    <citation type="submission" date="2025-08" db="UniProtKB">
        <authorList>
            <consortium name="RefSeq"/>
        </authorList>
    </citation>
    <scope>IDENTIFICATION</scope>
    <source>
        <tissue evidence="4">Whole body</tissue>
    </source>
</reference>
<dbReference type="RefSeq" id="XP_026494051.2">
    <property type="nucleotide sequence ID" value="XM_026638266.2"/>
</dbReference>
<keyword evidence="2" id="KW-1133">Transmembrane helix</keyword>
<gene>
    <name evidence="4" type="primary">LOC113399183</name>
</gene>
<proteinExistence type="predicted"/>
<dbReference type="OMA" id="QVMIMTG"/>
<sequence>MENYLSQMGMAQKELTDRYAEYSGPAQEQPLYYPYEPTPSQVHVNAPFKHQFISGGHKNNAAMSALTLLAFLFFLHILQQCLKDHMTAMSTSQVMIMTGGREGDEHIAKLSHKKIDKTGELETEQENKDIIKHSAAESSNNSNEKHLMKITTTEHGSWKQHDTRDIYQENHVFNRFGNPHSTSSDYINAAENEKPDFRIH</sequence>
<protein>
    <submittedName>
        <fullName evidence="4">Uncharacterized protein LOC113399183</fullName>
    </submittedName>
</protein>
<feature type="region of interest" description="Disordered" evidence="1">
    <location>
        <begin position="175"/>
        <end position="200"/>
    </location>
</feature>
<evidence type="ECO:0000313" key="4">
    <source>
        <dbReference type="RefSeq" id="XP_026494051.2"/>
    </source>
</evidence>
<organism evidence="3 4">
    <name type="scientific">Vanessa tameamea</name>
    <name type="common">Kamehameha butterfly</name>
    <dbReference type="NCBI Taxonomy" id="334116"/>
    <lineage>
        <taxon>Eukaryota</taxon>
        <taxon>Metazoa</taxon>
        <taxon>Ecdysozoa</taxon>
        <taxon>Arthropoda</taxon>
        <taxon>Hexapoda</taxon>
        <taxon>Insecta</taxon>
        <taxon>Pterygota</taxon>
        <taxon>Neoptera</taxon>
        <taxon>Endopterygota</taxon>
        <taxon>Lepidoptera</taxon>
        <taxon>Glossata</taxon>
        <taxon>Ditrysia</taxon>
        <taxon>Papilionoidea</taxon>
        <taxon>Nymphalidae</taxon>
        <taxon>Nymphalinae</taxon>
        <taxon>Vanessa</taxon>
    </lineage>
</organism>
<keyword evidence="2" id="KW-0472">Membrane</keyword>
<evidence type="ECO:0000256" key="2">
    <source>
        <dbReference type="SAM" id="Phobius"/>
    </source>
</evidence>
<keyword evidence="3" id="KW-1185">Reference proteome</keyword>